<dbReference type="InterPro" id="IPR003439">
    <property type="entry name" value="ABC_transporter-like_ATP-bd"/>
</dbReference>
<dbReference type="SUPFAM" id="SSF52540">
    <property type="entry name" value="P-loop containing nucleoside triphosphate hydrolases"/>
    <property type="match status" value="1"/>
</dbReference>
<dbReference type="InterPro" id="IPR050319">
    <property type="entry name" value="ABC_transp_ATP-bind"/>
</dbReference>
<sequence length="253" mass="27402">MSRVFTRRRRPEVRALDGIDLTIPTGSRFGIVGESGSGKTTLMRLIAGLDSPTSGRILLSGTDVAGIGRRELSSRLQVVFQDPMGSLDPRMRVGEIVAEPLRVQGRDDIDLRVRAALEQVGLDADVRKRYPHQFSGGQRQRISIARAVAPDPDILLADEAVSALDVTVRATVLALLDRIAAERNLTLVFVSHDLSVIRRVCDRVAVLQNGTLVEAGTVEDVYGSPTADYTRDLLAAVPTLQKSLAAAERRAAT</sequence>
<dbReference type="PANTHER" id="PTHR43776">
    <property type="entry name" value="TRANSPORT ATP-BINDING PROTEIN"/>
    <property type="match status" value="1"/>
</dbReference>
<evidence type="ECO:0000256" key="3">
    <source>
        <dbReference type="ARBA" id="ARBA00022741"/>
    </source>
</evidence>
<evidence type="ECO:0000256" key="1">
    <source>
        <dbReference type="ARBA" id="ARBA00005417"/>
    </source>
</evidence>
<evidence type="ECO:0000256" key="2">
    <source>
        <dbReference type="ARBA" id="ARBA00022448"/>
    </source>
</evidence>
<evidence type="ECO:0000256" key="4">
    <source>
        <dbReference type="ARBA" id="ARBA00022840"/>
    </source>
</evidence>
<dbReference type="GO" id="GO:0055085">
    <property type="term" value="P:transmembrane transport"/>
    <property type="evidence" value="ECO:0007669"/>
    <property type="project" value="UniProtKB-ARBA"/>
</dbReference>
<comment type="caution">
    <text evidence="6">The sequence shown here is derived from an EMBL/GenBank/DDBJ whole genome shotgun (WGS) entry which is preliminary data.</text>
</comment>
<evidence type="ECO:0000313" key="6">
    <source>
        <dbReference type="EMBL" id="MTD13811.1"/>
    </source>
</evidence>
<keyword evidence="7" id="KW-1185">Reference proteome</keyword>
<dbReference type="InterPro" id="IPR027417">
    <property type="entry name" value="P-loop_NTPase"/>
</dbReference>
<proteinExistence type="inferred from homology"/>
<name>A0A7K1FI62_9ACTN</name>
<comment type="similarity">
    <text evidence="1">Belongs to the ABC transporter superfamily.</text>
</comment>
<feature type="domain" description="ABC transporter" evidence="5">
    <location>
        <begin position="1"/>
        <end position="234"/>
    </location>
</feature>
<dbReference type="SMART" id="SM00382">
    <property type="entry name" value="AAA"/>
    <property type="match status" value="1"/>
</dbReference>
<keyword evidence="3" id="KW-0547">Nucleotide-binding</keyword>
<organism evidence="6 7">
    <name type="scientific">Nakamurella alba</name>
    <dbReference type="NCBI Taxonomy" id="2665158"/>
    <lineage>
        <taxon>Bacteria</taxon>
        <taxon>Bacillati</taxon>
        <taxon>Actinomycetota</taxon>
        <taxon>Actinomycetes</taxon>
        <taxon>Nakamurellales</taxon>
        <taxon>Nakamurellaceae</taxon>
        <taxon>Nakamurella</taxon>
    </lineage>
</organism>
<dbReference type="Proteomes" id="UP000460221">
    <property type="component" value="Unassembled WGS sequence"/>
</dbReference>
<dbReference type="PROSITE" id="PS50893">
    <property type="entry name" value="ABC_TRANSPORTER_2"/>
    <property type="match status" value="1"/>
</dbReference>
<dbReference type="CDD" id="cd03257">
    <property type="entry name" value="ABC_NikE_OppD_transporters"/>
    <property type="match status" value="1"/>
</dbReference>
<dbReference type="Gene3D" id="3.40.50.300">
    <property type="entry name" value="P-loop containing nucleotide triphosphate hydrolases"/>
    <property type="match status" value="1"/>
</dbReference>
<evidence type="ECO:0000313" key="7">
    <source>
        <dbReference type="Proteomes" id="UP000460221"/>
    </source>
</evidence>
<dbReference type="EMBL" id="WLYK01000001">
    <property type="protein sequence ID" value="MTD13811.1"/>
    <property type="molecule type" value="Genomic_DNA"/>
</dbReference>
<gene>
    <name evidence="6" type="ORF">GIS00_07635</name>
</gene>
<reference evidence="6 7" key="1">
    <citation type="submission" date="2019-11" db="EMBL/GenBank/DDBJ databases">
        <authorList>
            <person name="Jiang L.-Q."/>
        </authorList>
    </citation>
    <scope>NUCLEOTIDE SEQUENCE [LARGE SCALE GENOMIC DNA]</scope>
    <source>
        <strain evidence="6 7">YIM 132087</strain>
    </source>
</reference>
<dbReference type="GO" id="GO:0005524">
    <property type="term" value="F:ATP binding"/>
    <property type="evidence" value="ECO:0007669"/>
    <property type="project" value="UniProtKB-KW"/>
</dbReference>
<dbReference type="GO" id="GO:0016887">
    <property type="term" value="F:ATP hydrolysis activity"/>
    <property type="evidence" value="ECO:0007669"/>
    <property type="project" value="InterPro"/>
</dbReference>
<dbReference type="PANTHER" id="PTHR43776:SF7">
    <property type="entry name" value="D,D-DIPEPTIDE TRANSPORT ATP-BINDING PROTEIN DDPF-RELATED"/>
    <property type="match status" value="1"/>
</dbReference>
<dbReference type="InterPro" id="IPR017871">
    <property type="entry name" value="ABC_transporter-like_CS"/>
</dbReference>
<dbReference type="PROSITE" id="PS00211">
    <property type="entry name" value="ABC_TRANSPORTER_1"/>
    <property type="match status" value="1"/>
</dbReference>
<dbReference type="AlphaFoldDB" id="A0A7K1FI62"/>
<dbReference type="InterPro" id="IPR003593">
    <property type="entry name" value="AAA+_ATPase"/>
</dbReference>
<dbReference type="Pfam" id="PF00005">
    <property type="entry name" value="ABC_tran"/>
    <property type="match status" value="1"/>
</dbReference>
<evidence type="ECO:0000259" key="5">
    <source>
        <dbReference type="PROSITE" id="PS50893"/>
    </source>
</evidence>
<keyword evidence="4 6" id="KW-0067">ATP-binding</keyword>
<accession>A0A7K1FI62</accession>
<protein>
    <submittedName>
        <fullName evidence="6">ATP-binding cassette domain-containing protein</fullName>
    </submittedName>
</protein>
<keyword evidence="2" id="KW-0813">Transport</keyword>